<accession>A0ABN6Y787</accession>
<name>A0ABN6Y787_9MICO</name>
<feature type="compositionally biased region" description="Basic and acidic residues" evidence="6">
    <location>
        <begin position="414"/>
        <end position="427"/>
    </location>
</feature>
<dbReference type="InterPro" id="IPR011251">
    <property type="entry name" value="Luciferase-like_dom"/>
</dbReference>
<evidence type="ECO:0000313" key="9">
    <source>
        <dbReference type="Proteomes" id="UP001321486"/>
    </source>
</evidence>
<evidence type="ECO:0000256" key="2">
    <source>
        <dbReference type="ARBA" id="ARBA00022643"/>
    </source>
</evidence>
<dbReference type="PANTHER" id="PTHR30011">
    <property type="entry name" value="ALKANESULFONATE MONOOXYGENASE-RELATED"/>
    <property type="match status" value="1"/>
</dbReference>
<evidence type="ECO:0000256" key="4">
    <source>
        <dbReference type="ARBA" id="ARBA00023033"/>
    </source>
</evidence>
<dbReference type="Gene3D" id="3.20.20.30">
    <property type="entry name" value="Luciferase-like domain"/>
    <property type="match status" value="1"/>
</dbReference>
<dbReference type="EMBL" id="AP027732">
    <property type="protein sequence ID" value="BDZ52007.1"/>
    <property type="molecule type" value="Genomic_DNA"/>
</dbReference>
<evidence type="ECO:0000256" key="1">
    <source>
        <dbReference type="ARBA" id="ARBA00022630"/>
    </source>
</evidence>
<evidence type="ECO:0000259" key="7">
    <source>
        <dbReference type="Pfam" id="PF00296"/>
    </source>
</evidence>
<dbReference type="SUPFAM" id="SSF51679">
    <property type="entry name" value="Bacterial luciferase-like"/>
    <property type="match status" value="1"/>
</dbReference>
<proteinExistence type="inferred from homology"/>
<sequence length="444" mass="48151">MSPGNQLVLGVNLQGFGQRPAAWRVQDVAPADLIGPDFWQNLGRIAERGRLDAVFFADNPSAGNPNLRALGLLEPFTALQSIAQATEHLGLVGTASTTYNDPVELAERLLSLDLVTGGRLAWNAVTTYNPAVSGNFGLDGNPDRPSRYARAAEFVDVVTRLWRSAGSGATVDHVGDQLEVHARLDQPPSAQGHPVVFQAGGSDQGRDLAARFAEGVFSVELTLDAAVQNRLALRDAAARIGRHPDSVKVVPGLSVVLGSTEREATALYDRLEELAPEGYAEATLGSYLDVDVTTLDPARPVPDHVLDRTIDEASYSKSLGYRRTVVRWVRENNTSVRDLVRAFGGYGARIVVGTPEQVADSIEQWFLAGAADGFNLMIDRFPTGLEEIVDHVIPILTDRGLFRREYGERTLRGRFAETHPDSPHPDTDSVSVSLSVSERERSAR</sequence>
<reference evidence="9" key="1">
    <citation type="journal article" date="2019" name="Int. J. Syst. Evol. Microbiol.">
        <title>The Global Catalogue of Microorganisms (GCM) 10K type strain sequencing project: providing services to taxonomists for standard genome sequencing and annotation.</title>
        <authorList>
            <consortium name="The Broad Institute Genomics Platform"/>
            <consortium name="The Broad Institute Genome Sequencing Center for Infectious Disease"/>
            <person name="Wu L."/>
            <person name="Ma J."/>
        </authorList>
    </citation>
    <scope>NUCLEOTIDE SEQUENCE [LARGE SCALE GENOMIC DNA]</scope>
    <source>
        <strain evidence="9">NBRC 108728</strain>
    </source>
</reference>
<keyword evidence="9" id="KW-1185">Reference proteome</keyword>
<dbReference type="NCBIfam" id="TIGR03860">
    <property type="entry name" value="FMN_nitrolo"/>
    <property type="match status" value="1"/>
</dbReference>
<feature type="domain" description="Luciferase-like" evidence="7">
    <location>
        <begin position="40"/>
        <end position="370"/>
    </location>
</feature>
<keyword evidence="4 8" id="KW-0503">Monooxygenase</keyword>
<comment type="similarity">
    <text evidence="5">Belongs to the NtaA/SnaA/DszA monooxygenase family.</text>
</comment>
<dbReference type="InterPro" id="IPR016215">
    <property type="entry name" value="NTA_MOA"/>
</dbReference>
<dbReference type="Proteomes" id="UP001321486">
    <property type="component" value="Chromosome"/>
</dbReference>
<evidence type="ECO:0000256" key="5">
    <source>
        <dbReference type="ARBA" id="ARBA00033748"/>
    </source>
</evidence>
<evidence type="ECO:0000313" key="8">
    <source>
        <dbReference type="EMBL" id="BDZ52007.1"/>
    </source>
</evidence>
<dbReference type="Pfam" id="PF00296">
    <property type="entry name" value="Bac_luciferase"/>
    <property type="match status" value="1"/>
</dbReference>
<dbReference type="RefSeq" id="WP_286344658.1">
    <property type="nucleotide sequence ID" value="NZ_AP027732.1"/>
</dbReference>
<organism evidence="8 9">
    <name type="scientific">Frondihabitans sucicola</name>
    <dbReference type="NCBI Taxonomy" id="1268041"/>
    <lineage>
        <taxon>Bacteria</taxon>
        <taxon>Bacillati</taxon>
        <taxon>Actinomycetota</taxon>
        <taxon>Actinomycetes</taxon>
        <taxon>Micrococcales</taxon>
        <taxon>Microbacteriaceae</taxon>
        <taxon>Frondihabitans</taxon>
    </lineage>
</organism>
<dbReference type="PIRSF" id="PIRSF000337">
    <property type="entry name" value="NTA_MOA"/>
    <property type="match status" value="1"/>
</dbReference>
<evidence type="ECO:0000256" key="6">
    <source>
        <dbReference type="SAM" id="MobiDB-lite"/>
    </source>
</evidence>
<feature type="region of interest" description="Disordered" evidence="6">
    <location>
        <begin position="414"/>
        <end position="444"/>
    </location>
</feature>
<protein>
    <submittedName>
        <fullName evidence="8">Nitrilotriacetate monooxygenase component A</fullName>
    </submittedName>
</protein>
<dbReference type="GO" id="GO:0004497">
    <property type="term" value="F:monooxygenase activity"/>
    <property type="evidence" value="ECO:0007669"/>
    <property type="project" value="UniProtKB-KW"/>
</dbReference>
<keyword evidence="2" id="KW-0288">FMN</keyword>
<keyword evidence="3" id="KW-0560">Oxidoreductase</keyword>
<gene>
    <name evidence="8" type="ORF">GCM10025867_42480</name>
</gene>
<dbReference type="PANTHER" id="PTHR30011:SF16">
    <property type="entry name" value="C2H2 FINGER DOMAIN TRANSCRIPTION FACTOR (EUROFUNG)-RELATED"/>
    <property type="match status" value="1"/>
</dbReference>
<dbReference type="InterPro" id="IPR051260">
    <property type="entry name" value="Diverse_substr_monoxygenases"/>
</dbReference>
<dbReference type="InterPro" id="IPR036661">
    <property type="entry name" value="Luciferase-like_sf"/>
</dbReference>
<evidence type="ECO:0000256" key="3">
    <source>
        <dbReference type="ARBA" id="ARBA00023002"/>
    </source>
</evidence>
<keyword evidence="1" id="KW-0285">Flavoprotein</keyword>